<dbReference type="Pfam" id="PF02230">
    <property type="entry name" value="Abhydrolase_2"/>
    <property type="match status" value="1"/>
</dbReference>
<evidence type="ECO:0000259" key="1">
    <source>
        <dbReference type="Pfam" id="PF02230"/>
    </source>
</evidence>
<proteinExistence type="predicted"/>
<accession>A0A1J5QNL2</accession>
<dbReference type="SUPFAM" id="SSF53474">
    <property type="entry name" value="alpha/beta-Hydrolases"/>
    <property type="match status" value="1"/>
</dbReference>
<name>A0A1J5QNL2_9ZZZZ</name>
<dbReference type="InterPro" id="IPR003140">
    <property type="entry name" value="PLipase/COase/thioEstase"/>
</dbReference>
<dbReference type="EMBL" id="MLJW01000578">
    <property type="protein sequence ID" value="OIQ84962.1"/>
    <property type="molecule type" value="Genomic_DNA"/>
</dbReference>
<dbReference type="AlphaFoldDB" id="A0A1J5QNL2"/>
<dbReference type="InterPro" id="IPR029058">
    <property type="entry name" value="AB_hydrolase_fold"/>
</dbReference>
<gene>
    <name evidence="2" type="ORF">GALL_332210</name>
</gene>
<dbReference type="GO" id="GO:0016787">
    <property type="term" value="F:hydrolase activity"/>
    <property type="evidence" value="ECO:0007669"/>
    <property type="project" value="UniProtKB-KW"/>
</dbReference>
<keyword evidence="2" id="KW-0378">Hydrolase</keyword>
<comment type="caution">
    <text evidence="2">The sequence shown here is derived from an EMBL/GenBank/DDBJ whole genome shotgun (WGS) entry which is preliminary data.</text>
</comment>
<feature type="domain" description="Phospholipase/carboxylesterase/thioesterase" evidence="1">
    <location>
        <begin position="1"/>
        <end position="93"/>
    </location>
</feature>
<evidence type="ECO:0000313" key="2">
    <source>
        <dbReference type="EMBL" id="OIQ84962.1"/>
    </source>
</evidence>
<protein>
    <submittedName>
        <fullName evidence="2">Putative hydrolase</fullName>
    </submittedName>
</protein>
<dbReference type="Gene3D" id="3.40.50.1820">
    <property type="entry name" value="alpha/beta hydrolase"/>
    <property type="match status" value="1"/>
</dbReference>
<sequence length="115" mass="12194">MALHTTLSEPALAGRVISLSGRFAELPSRPAPRTTLHLLHGMRDAVIPATLARDAAEHLVAIGADVTADLLPGLGHGVDEALVERLLERLSTHVPAHTWREALASDPGQPDGELH</sequence>
<reference evidence="2" key="1">
    <citation type="submission" date="2016-10" db="EMBL/GenBank/DDBJ databases">
        <title>Sequence of Gallionella enrichment culture.</title>
        <authorList>
            <person name="Poehlein A."/>
            <person name="Muehling M."/>
            <person name="Daniel R."/>
        </authorList>
    </citation>
    <scope>NUCLEOTIDE SEQUENCE</scope>
</reference>
<organism evidence="2">
    <name type="scientific">mine drainage metagenome</name>
    <dbReference type="NCBI Taxonomy" id="410659"/>
    <lineage>
        <taxon>unclassified sequences</taxon>
        <taxon>metagenomes</taxon>
        <taxon>ecological metagenomes</taxon>
    </lineage>
</organism>